<protein>
    <submittedName>
        <fullName evidence="11">Uncharacterized protein</fullName>
    </submittedName>
</protein>
<dbReference type="GO" id="GO:0035735">
    <property type="term" value="P:intraciliary transport involved in cilium assembly"/>
    <property type="evidence" value="ECO:0007669"/>
    <property type="project" value="TreeGrafter"/>
</dbReference>
<dbReference type="Proteomes" id="UP000077315">
    <property type="component" value="Unassembled WGS sequence"/>
</dbReference>
<dbReference type="AlphaFoldDB" id="A0A167QVM0"/>
<keyword evidence="6" id="KW-0965">Cell junction</keyword>
<evidence type="ECO:0000313" key="11">
    <source>
        <dbReference type="EMBL" id="OAD80348.1"/>
    </source>
</evidence>
<feature type="compositionally biased region" description="Basic and acidic residues" evidence="10">
    <location>
        <begin position="445"/>
        <end position="459"/>
    </location>
</feature>
<evidence type="ECO:0000256" key="2">
    <source>
        <dbReference type="ARBA" id="ARBA00004300"/>
    </source>
</evidence>
<feature type="region of interest" description="Disordered" evidence="10">
    <location>
        <begin position="445"/>
        <end position="484"/>
    </location>
</feature>
<dbReference type="GO" id="GO:0007155">
    <property type="term" value="P:cell adhesion"/>
    <property type="evidence" value="ECO:0007669"/>
    <property type="project" value="UniProtKB-KW"/>
</dbReference>
<evidence type="ECO:0000256" key="6">
    <source>
        <dbReference type="ARBA" id="ARBA00022949"/>
    </source>
</evidence>
<dbReference type="InParanoid" id="A0A167QVM0"/>
<keyword evidence="7 9" id="KW-0175">Coiled coil</keyword>
<dbReference type="STRING" id="763407.A0A167QVM0"/>
<dbReference type="RefSeq" id="XP_018298388.1">
    <property type="nucleotide sequence ID" value="XM_018438003.1"/>
</dbReference>
<keyword evidence="4" id="KW-0963">Cytoplasm</keyword>
<dbReference type="PANTHER" id="PTHR46507:SF4">
    <property type="entry name" value="SSX FAMILY MEMBER 2 INTERACTING PROTEIN"/>
    <property type="match status" value="1"/>
</dbReference>
<dbReference type="EMBL" id="KV440971">
    <property type="protein sequence ID" value="OAD80348.1"/>
    <property type="molecule type" value="Genomic_DNA"/>
</dbReference>
<accession>A0A167QVM0</accession>
<evidence type="ECO:0000256" key="10">
    <source>
        <dbReference type="SAM" id="MobiDB-lite"/>
    </source>
</evidence>
<evidence type="ECO:0000256" key="5">
    <source>
        <dbReference type="ARBA" id="ARBA00022889"/>
    </source>
</evidence>
<dbReference type="InterPro" id="IPR021622">
    <property type="entry name" value="Afadin/alpha-actinin-bd"/>
</dbReference>
<gene>
    <name evidence="11" type="ORF">PHYBLDRAFT_178552</name>
</gene>
<reference evidence="12" key="1">
    <citation type="submission" date="2015-06" db="EMBL/GenBank/DDBJ databases">
        <title>Expansion of signal transduction pathways in fungi by whole-genome duplication.</title>
        <authorList>
            <consortium name="DOE Joint Genome Institute"/>
            <person name="Corrochano L.M."/>
            <person name="Kuo A."/>
            <person name="Marcet-Houben M."/>
            <person name="Polaino S."/>
            <person name="Salamov A."/>
            <person name="Villalobos J.M."/>
            <person name="Alvarez M.I."/>
            <person name="Avalos J."/>
            <person name="Benito E.P."/>
            <person name="Benoit I."/>
            <person name="Burger G."/>
            <person name="Camino L.P."/>
            <person name="Canovas D."/>
            <person name="Cerda-Olmedo E."/>
            <person name="Cheng J.-F."/>
            <person name="Dominguez A."/>
            <person name="Elias M."/>
            <person name="Eslava A.P."/>
            <person name="Glaser F."/>
            <person name="Grimwood J."/>
            <person name="Gutierrez G."/>
            <person name="Heitman J."/>
            <person name="Henrissat B."/>
            <person name="Iturriaga E.A."/>
            <person name="Lang B.F."/>
            <person name="Lavin J.L."/>
            <person name="Lee S."/>
            <person name="Li W."/>
            <person name="Lindquist E."/>
            <person name="Lopez-Garcia S."/>
            <person name="Luque E.M."/>
            <person name="Marcos A.T."/>
            <person name="Martin J."/>
            <person name="McCluskey K."/>
            <person name="Medina H.R."/>
            <person name="Miralles-Duran A."/>
            <person name="Miyazaki A."/>
            <person name="Munoz-Torres E."/>
            <person name="Oguiza J.A."/>
            <person name="Ohm R."/>
            <person name="Olmedo M."/>
            <person name="Orejas M."/>
            <person name="Ortiz-Castellanos L."/>
            <person name="Pisabarro A.G."/>
            <person name="Rodriguez-Romero J."/>
            <person name="Ruiz-Herrera J."/>
            <person name="Ruiz-Vazquez R."/>
            <person name="Sanz C."/>
            <person name="Schackwitz W."/>
            <person name="Schmutz J."/>
            <person name="Shahriari M."/>
            <person name="Shelest E."/>
            <person name="Silva-Franco F."/>
            <person name="Soanes D."/>
            <person name="Syed K."/>
            <person name="Tagua V.G."/>
            <person name="Talbot N.J."/>
            <person name="Thon M."/>
            <person name="De vries R.P."/>
            <person name="Wiebenga A."/>
            <person name="Yadav J.S."/>
            <person name="Braun E.L."/>
            <person name="Baker S."/>
            <person name="Garre V."/>
            <person name="Horwitz B."/>
            <person name="Torres-Martinez S."/>
            <person name="Idnurm A."/>
            <person name="Herrera-Estrella A."/>
            <person name="Gabaldon T."/>
            <person name="Grigoriev I.V."/>
        </authorList>
    </citation>
    <scope>NUCLEOTIDE SEQUENCE [LARGE SCALE GENOMIC DNA]</scope>
    <source>
        <strain evidence="12">NRRL 1555(-)</strain>
    </source>
</reference>
<feature type="coiled-coil region" evidence="9">
    <location>
        <begin position="75"/>
        <end position="165"/>
    </location>
</feature>
<evidence type="ECO:0000256" key="3">
    <source>
        <dbReference type="ARBA" id="ARBA00009291"/>
    </source>
</evidence>
<dbReference type="Pfam" id="PF11559">
    <property type="entry name" value="ADIP"/>
    <property type="match status" value="1"/>
</dbReference>
<proteinExistence type="inferred from homology"/>
<keyword evidence="12" id="KW-1185">Reference proteome</keyword>
<dbReference type="OrthoDB" id="312015at2759"/>
<dbReference type="VEuPathDB" id="FungiDB:PHYBLDRAFT_178552"/>
<dbReference type="InterPro" id="IPR052300">
    <property type="entry name" value="Adhesion_Centrosome_assoc"/>
</dbReference>
<organism evidence="11 12">
    <name type="scientific">Phycomyces blakesleeanus (strain ATCC 8743b / DSM 1359 / FGSC 10004 / NBRC 33097 / NRRL 1555)</name>
    <dbReference type="NCBI Taxonomy" id="763407"/>
    <lineage>
        <taxon>Eukaryota</taxon>
        <taxon>Fungi</taxon>
        <taxon>Fungi incertae sedis</taxon>
        <taxon>Mucoromycota</taxon>
        <taxon>Mucoromycotina</taxon>
        <taxon>Mucoromycetes</taxon>
        <taxon>Mucorales</taxon>
        <taxon>Phycomycetaceae</taxon>
        <taxon>Phycomyces</taxon>
    </lineage>
</organism>
<dbReference type="GO" id="GO:0036064">
    <property type="term" value="C:ciliary basal body"/>
    <property type="evidence" value="ECO:0007669"/>
    <property type="project" value="TreeGrafter"/>
</dbReference>
<evidence type="ECO:0000256" key="8">
    <source>
        <dbReference type="ARBA" id="ARBA00023212"/>
    </source>
</evidence>
<sequence>MDATQDILFDFESFGSPESPLDESTNYKKDGFCTPANLASSANHVNIQLTAQGYPVPLVFKSNQPEDACKIINCLHDLLQDKKNDEEQCNELSNTISQLKRDREVLQQKFDLQSQELTKIKREKELLGSKVDSIQKNLKTEKEQTKSMKDELNKAKNNMQYIKAQYAHETRRHELEHAKTRDRLSKLMREKIKPVLPSIIVNDPPPGLAGHPKENAAEEERAMFEDLIIKTSAREMDARKESEAFRKAFVAVYSAVRNLLDRQILEDESHTGKESKLSRKDMSAFRLPFDFGGSEAVQHIHDLLVRLEEEWGNQTRNQTVYTAEDVLKRDRMIRQLEHDIEILIKTFDEATVEYEEKTRMYKRFEEGGFFDVILPAIPNEQSDSEDFALEIQLDSQNRLERLRKTALKDQRRVTDAAIRLGNERKMLKAERWAFEEMKRELKMKDILSERESSPEDTVRPQHPLPSPSRPRKRHRPGLGKAPTT</sequence>
<dbReference type="PANTHER" id="PTHR46507">
    <property type="entry name" value="AFADIN- AND ALPHA-ACTININ-BINDING PROTEIN"/>
    <property type="match status" value="1"/>
</dbReference>
<name>A0A167QVM0_PHYB8</name>
<evidence type="ECO:0000256" key="7">
    <source>
        <dbReference type="ARBA" id="ARBA00023054"/>
    </source>
</evidence>
<evidence type="ECO:0000256" key="1">
    <source>
        <dbReference type="ARBA" id="ARBA00004282"/>
    </source>
</evidence>
<evidence type="ECO:0000256" key="4">
    <source>
        <dbReference type="ARBA" id="ARBA00022490"/>
    </source>
</evidence>
<evidence type="ECO:0000313" key="12">
    <source>
        <dbReference type="Proteomes" id="UP000077315"/>
    </source>
</evidence>
<dbReference type="GeneID" id="28998909"/>
<evidence type="ECO:0000256" key="9">
    <source>
        <dbReference type="SAM" id="Coils"/>
    </source>
</evidence>
<keyword evidence="5" id="KW-0130">Cell adhesion</keyword>
<comment type="subcellular location">
    <subcellularLocation>
        <location evidence="1">Cell junction</location>
    </subcellularLocation>
    <subcellularLocation>
        <location evidence="2">Cytoplasm</location>
        <location evidence="2">Cytoskeleton</location>
        <location evidence="2">Microtubule organizing center</location>
        <location evidence="2">Centrosome</location>
    </subcellularLocation>
</comment>
<comment type="similarity">
    <text evidence="3">Belongs to the ADIP family.</text>
</comment>
<keyword evidence="8" id="KW-0206">Cytoskeleton</keyword>